<name>M6G973_LEPIR</name>
<dbReference type="AlphaFoldDB" id="M6G973"/>
<gene>
    <name evidence="1" type="ORF">LEP1GSC037_0117</name>
</gene>
<dbReference type="Proteomes" id="UP000012128">
    <property type="component" value="Unassembled WGS sequence"/>
</dbReference>
<evidence type="ECO:0000313" key="1">
    <source>
        <dbReference type="EMBL" id="EMM81305.1"/>
    </source>
</evidence>
<sequence>MFKPLQRNQIDFLKALKKAHKESKIKSLLRRLENNIGITLK</sequence>
<dbReference type="EMBL" id="AFLW02000144">
    <property type="protein sequence ID" value="EMM81305.1"/>
    <property type="molecule type" value="Genomic_DNA"/>
</dbReference>
<accession>M6G973</accession>
<evidence type="ECO:0000313" key="2">
    <source>
        <dbReference type="Proteomes" id="UP000012128"/>
    </source>
</evidence>
<comment type="caution">
    <text evidence="1">The sequence shown here is derived from an EMBL/GenBank/DDBJ whole genome shotgun (WGS) entry which is preliminary data.</text>
</comment>
<protein>
    <submittedName>
        <fullName evidence="1">Uncharacterized protein</fullName>
    </submittedName>
</protein>
<proteinExistence type="predicted"/>
<organism evidence="1 2">
    <name type="scientific">Leptospira interrogans str. 2006001854</name>
    <dbReference type="NCBI Taxonomy" id="1001590"/>
    <lineage>
        <taxon>Bacteria</taxon>
        <taxon>Pseudomonadati</taxon>
        <taxon>Spirochaetota</taxon>
        <taxon>Spirochaetia</taxon>
        <taxon>Leptospirales</taxon>
        <taxon>Leptospiraceae</taxon>
        <taxon>Leptospira</taxon>
    </lineage>
</organism>
<reference evidence="1 2" key="1">
    <citation type="submission" date="2013-01" db="EMBL/GenBank/DDBJ databases">
        <authorList>
            <person name="Harkins D.M."/>
            <person name="Durkin A.S."/>
            <person name="Brinkac L.M."/>
            <person name="Haft D.H."/>
            <person name="Selengut J.D."/>
            <person name="Sanka R."/>
            <person name="DePew J."/>
            <person name="Purushe J."/>
            <person name="Hospenthal D.R."/>
            <person name="Murray C.K."/>
            <person name="Pimentel G."/>
            <person name="Wasfy M."/>
            <person name="Parker T."/>
            <person name="Miller R.S."/>
            <person name="Vinetz J.M."/>
            <person name="Sutton G.G."/>
            <person name="Nierman W.C."/>
            <person name="Fouts D.E."/>
        </authorList>
    </citation>
    <scope>NUCLEOTIDE SEQUENCE [LARGE SCALE GENOMIC DNA]</scope>
    <source>
        <strain evidence="1 2">2006001854</strain>
    </source>
</reference>